<dbReference type="Proteomes" id="UP001197093">
    <property type="component" value="Unassembled WGS sequence"/>
</dbReference>
<dbReference type="InterPro" id="IPR006058">
    <property type="entry name" value="2Fe2S_fd_BS"/>
</dbReference>
<keyword evidence="6" id="KW-1185">Reference proteome</keyword>
<feature type="binding site" evidence="4">
    <location>
        <begin position="9"/>
        <end position="14"/>
    </location>
    <ligand>
        <name>substrate</name>
    </ligand>
</feature>
<dbReference type="InterPro" id="IPR013024">
    <property type="entry name" value="GGCT-like"/>
</dbReference>
<evidence type="ECO:0000256" key="2">
    <source>
        <dbReference type="ARBA" id="ARBA00023239"/>
    </source>
</evidence>
<name>A0AAD4F2L1_9PEZI</name>
<dbReference type="GO" id="GO:0003839">
    <property type="term" value="F:gamma-glutamylcyclotransferase activity"/>
    <property type="evidence" value="ECO:0007669"/>
    <property type="project" value="UniProtKB-EC"/>
</dbReference>
<dbReference type="PROSITE" id="PS00197">
    <property type="entry name" value="2FE2S_FER_1"/>
    <property type="match status" value="1"/>
</dbReference>
<evidence type="ECO:0000256" key="1">
    <source>
        <dbReference type="ARBA" id="ARBA00012346"/>
    </source>
</evidence>
<accession>A0AAD4F2L1</accession>
<dbReference type="Gene3D" id="3.10.490.10">
    <property type="entry name" value="Gamma-glutamyl cyclotransferase-like"/>
    <property type="match status" value="1"/>
</dbReference>
<dbReference type="CDD" id="cd06661">
    <property type="entry name" value="GGCT_like"/>
    <property type="match status" value="1"/>
</dbReference>
<organism evidence="5 6">
    <name type="scientific">Staphylotrichum longicolle</name>
    <dbReference type="NCBI Taxonomy" id="669026"/>
    <lineage>
        <taxon>Eukaryota</taxon>
        <taxon>Fungi</taxon>
        <taxon>Dikarya</taxon>
        <taxon>Ascomycota</taxon>
        <taxon>Pezizomycotina</taxon>
        <taxon>Sordariomycetes</taxon>
        <taxon>Sordariomycetidae</taxon>
        <taxon>Sordariales</taxon>
        <taxon>Chaetomiaceae</taxon>
        <taxon>Staphylotrichum</taxon>
    </lineage>
</organism>
<dbReference type="EC" id="4.3.2.9" evidence="1"/>
<dbReference type="SUPFAM" id="SSF110857">
    <property type="entry name" value="Gamma-glutamyl cyclotransferase-like"/>
    <property type="match status" value="1"/>
</dbReference>
<evidence type="ECO:0000256" key="4">
    <source>
        <dbReference type="PIRSR" id="PIRSR617939-2"/>
    </source>
</evidence>
<dbReference type="GO" id="GO:0051537">
    <property type="term" value="F:2 iron, 2 sulfur cluster binding"/>
    <property type="evidence" value="ECO:0007669"/>
    <property type="project" value="InterPro"/>
</dbReference>
<dbReference type="EMBL" id="JAHCVI010000001">
    <property type="protein sequence ID" value="KAG7291936.1"/>
    <property type="molecule type" value="Genomic_DNA"/>
</dbReference>
<dbReference type="PANTHER" id="PTHR12935">
    <property type="entry name" value="GAMMA-GLUTAMYLCYCLOTRANSFERASE"/>
    <property type="match status" value="1"/>
</dbReference>
<proteinExistence type="predicted"/>
<gene>
    <name evidence="5" type="ORF">NEMBOFW57_001964</name>
</gene>
<evidence type="ECO:0000256" key="3">
    <source>
        <dbReference type="PIRSR" id="PIRSR617939-1"/>
    </source>
</evidence>
<protein>
    <recommendedName>
        <fullName evidence="1">gamma-glutamylcyclotransferase</fullName>
        <ecNumber evidence="1">4.3.2.9</ecNumber>
    </recommendedName>
</protein>
<feature type="active site" description="Proton acceptor" evidence="3">
    <location>
        <position position="91"/>
    </location>
</feature>
<dbReference type="PANTHER" id="PTHR12935:SF0">
    <property type="entry name" value="GAMMA-GLUTAMYLCYCLOTRANSFERASE"/>
    <property type="match status" value="1"/>
</dbReference>
<comment type="caution">
    <text evidence="5">The sequence shown here is derived from an EMBL/GenBank/DDBJ whole genome shotgun (WGS) entry which is preliminary data.</text>
</comment>
<dbReference type="InterPro" id="IPR036568">
    <property type="entry name" value="GGCT-like_sf"/>
</dbReference>
<reference evidence="5" key="1">
    <citation type="submission" date="2023-02" db="EMBL/GenBank/DDBJ databases">
        <authorList>
            <person name="Palmer J.M."/>
        </authorList>
    </citation>
    <scope>NUCLEOTIDE SEQUENCE</scope>
    <source>
        <strain evidence="5">FW57</strain>
    </source>
</reference>
<evidence type="ECO:0000313" key="5">
    <source>
        <dbReference type="EMBL" id="KAG7291936.1"/>
    </source>
</evidence>
<dbReference type="InterPro" id="IPR017939">
    <property type="entry name" value="G-Glutamylcylcotransferase"/>
</dbReference>
<keyword evidence="2" id="KW-0456">Lyase</keyword>
<dbReference type="AlphaFoldDB" id="A0AAD4F2L1"/>
<sequence length="158" mass="17074">MASPSPVLYFAYGSNLWLAQMAARCPSSPLTGLARLRGYKWFINARGYANIAPTTNPKKSSGDGDDSTDSEVWGLIYALSPPDEAQLDLNEGVPYAYEKRIIPAEYWPVNTHPSSSSESSGATGTSTDIPKAEYVHRMNMGISDALARGCRRGTCGMC</sequence>
<evidence type="ECO:0000313" key="6">
    <source>
        <dbReference type="Proteomes" id="UP001197093"/>
    </source>
</evidence>